<dbReference type="NCBIfam" id="TIGR00377">
    <property type="entry name" value="ant_ant_sig"/>
    <property type="match status" value="1"/>
</dbReference>
<gene>
    <name evidence="3" type="ORF">ASZ90_003149</name>
</gene>
<dbReference type="EMBL" id="LNQE01000376">
    <property type="protein sequence ID" value="KUG27004.1"/>
    <property type="molecule type" value="Genomic_DNA"/>
</dbReference>
<dbReference type="InterPro" id="IPR036513">
    <property type="entry name" value="STAS_dom_sf"/>
</dbReference>
<dbReference type="GO" id="GO:0043856">
    <property type="term" value="F:anti-sigma factor antagonist activity"/>
    <property type="evidence" value="ECO:0007669"/>
    <property type="project" value="InterPro"/>
</dbReference>
<comment type="caution">
    <text evidence="3">The sequence shown here is derived from an EMBL/GenBank/DDBJ whole genome shotgun (WGS) entry which is preliminary data.</text>
</comment>
<dbReference type="AlphaFoldDB" id="A0A0W8G1U5"/>
<dbReference type="Pfam" id="PF01740">
    <property type="entry name" value="STAS"/>
    <property type="match status" value="1"/>
</dbReference>
<dbReference type="SUPFAM" id="SSF52091">
    <property type="entry name" value="SpoIIaa-like"/>
    <property type="match status" value="1"/>
</dbReference>
<organism evidence="3">
    <name type="scientific">hydrocarbon metagenome</name>
    <dbReference type="NCBI Taxonomy" id="938273"/>
    <lineage>
        <taxon>unclassified sequences</taxon>
        <taxon>metagenomes</taxon>
        <taxon>ecological metagenomes</taxon>
    </lineage>
</organism>
<sequence length="111" mass="11958">MKFSTDEVYNAAVFSFKGKLMGGPEAQEFHDELAKVLGSGKKNIIVDMSDVKFVNSSGLGNIVRAFSTVKDAGGQMKLAGVTDKIEGLLSITKLNSVFEQYPSIDEASKSF</sequence>
<dbReference type="PANTHER" id="PTHR33495">
    <property type="entry name" value="ANTI-SIGMA FACTOR ANTAGONIST TM_1081-RELATED-RELATED"/>
    <property type="match status" value="1"/>
</dbReference>
<reference evidence="3" key="1">
    <citation type="journal article" date="2015" name="Proc. Natl. Acad. Sci. U.S.A.">
        <title>Networks of energetic and metabolic interactions define dynamics in microbial communities.</title>
        <authorList>
            <person name="Embree M."/>
            <person name="Liu J.K."/>
            <person name="Al-Bassam M.M."/>
            <person name="Zengler K."/>
        </authorList>
    </citation>
    <scope>NUCLEOTIDE SEQUENCE</scope>
</reference>
<name>A0A0W8G1U5_9ZZZZ</name>
<accession>A0A0W8G1U5</accession>
<dbReference type="PROSITE" id="PS50801">
    <property type="entry name" value="STAS"/>
    <property type="match status" value="1"/>
</dbReference>
<evidence type="ECO:0000259" key="2">
    <source>
        <dbReference type="PROSITE" id="PS50801"/>
    </source>
</evidence>
<proteinExistence type="inferred from homology"/>
<dbReference type="InterPro" id="IPR003658">
    <property type="entry name" value="Anti-sigma_ant"/>
</dbReference>
<dbReference type="Gene3D" id="3.30.750.24">
    <property type="entry name" value="STAS domain"/>
    <property type="match status" value="1"/>
</dbReference>
<dbReference type="InterPro" id="IPR002645">
    <property type="entry name" value="STAS_dom"/>
</dbReference>
<feature type="domain" description="STAS" evidence="2">
    <location>
        <begin position="26"/>
        <end position="111"/>
    </location>
</feature>
<comment type="similarity">
    <text evidence="1">Belongs to the anti-sigma-factor antagonist family.</text>
</comment>
<protein>
    <submittedName>
        <fullName evidence="3">Anti-sigma f factor antagonist (Spoiiaa-2)</fullName>
    </submittedName>
</protein>
<evidence type="ECO:0000313" key="3">
    <source>
        <dbReference type="EMBL" id="KUG27004.1"/>
    </source>
</evidence>
<dbReference type="CDD" id="cd07043">
    <property type="entry name" value="STAS_anti-anti-sigma_factors"/>
    <property type="match status" value="1"/>
</dbReference>
<evidence type="ECO:0000256" key="1">
    <source>
        <dbReference type="ARBA" id="ARBA00009013"/>
    </source>
</evidence>